<comment type="caution">
    <text evidence="1">The sequence shown here is derived from an EMBL/GenBank/DDBJ whole genome shotgun (WGS) entry which is preliminary data.</text>
</comment>
<organism evidence="1 2">
    <name type="scientific">Haloarcula marismortui ATCC 33800</name>
    <dbReference type="NCBI Taxonomy" id="662476"/>
    <lineage>
        <taxon>Archaea</taxon>
        <taxon>Methanobacteriati</taxon>
        <taxon>Methanobacteriota</taxon>
        <taxon>Stenosarchaea group</taxon>
        <taxon>Halobacteria</taxon>
        <taxon>Halobacteriales</taxon>
        <taxon>Haloarculaceae</taxon>
        <taxon>Haloarcula</taxon>
    </lineage>
</organism>
<evidence type="ECO:0000313" key="1">
    <source>
        <dbReference type="EMBL" id="EMA07833.1"/>
    </source>
</evidence>
<evidence type="ECO:0000313" key="2">
    <source>
        <dbReference type="Proteomes" id="UP000011659"/>
    </source>
</evidence>
<dbReference type="AlphaFoldDB" id="M0JHI5"/>
<protein>
    <submittedName>
        <fullName evidence="1">Uncharacterized protein</fullName>
    </submittedName>
</protein>
<sequence length="33" mass="3846">MDLDRPAEGARYHVKTSERALAYVHRHSSHRQA</sequence>
<dbReference type="EMBL" id="AOLR01000067">
    <property type="protein sequence ID" value="EMA07833.1"/>
    <property type="molecule type" value="Genomic_DNA"/>
</dbReference>
<dbReference type="Proteomes" id="UP000011659">
    <property type="component" value="Unassembled WGS sequence"/>
</dbReference>
<proteinExistence type="predicted"/>
<accession>M0JHI5</accession>
<name>M0JHI5_9EURY</name>
<reference evidence="1 2" key="1">
    <citation type="journal article" date="2014" name="PLoS Genet.">
        <title>Phylogenetically driven sequencing of extremely halophilic archaea reveals strategies for static and dynamic osmo-response.</title>
        <authorList>
            <person name="Becker E.A."/>
            <person name="Seitzer P.M."/>
            <person name="Tritt A."/>
            <person name="Larsen D."/>
            <person name="Krusor M."/>
            <person name="Yao A.I."/>
            <person name="Wu D."/>
            <person name="Madern D."/>
            <person name="Eisen J.A."/>
            <person name="Darling A.E."/>
            <person name="Facciotti M.T."/>
        </authorList>
    </citation>
    <scope>NUCLEOTIDE SEQUENCE [LARGE SCALE GENOMIC DNA]</scope>
    <source>
        <strain evidence="1 2">ATCC 33800</strain>
    </source>
</reference>
<gene>
    <name evidence="1" type="ORF">C436_21140</name>
</gene>
<keyword evidence="2" id="KW-1185">Reference proteome</keyword>